<evidence type="ECO:0000256" key="3">
    <source>
        <dbReference type="ARBA" id="ARBA00023235"/>
    </source>
</evidence>
<feature type="binding site" evidence="4">
    <location>
        <begin position="33"/>
        <end position="36"/>
    </location>
    <ligand>
        <name>substrate</name>
    </ligand>
</feature>
<dbReference type="Gene3D" id="3.40.50.1360">
    <property type="match status" value="1"/>
</dbReference>
<dbReference type="OrthoDB" id="5870696at2"/>
<comment type="similarity">
    <text evidence="2 4">Belongs to the ribose 5-phosphate isomerase family.</text>
</comment>
<dbReference type="NCBIfam" id="NF001924">
    <property type="entry name" value="PRK00702.1"/>
    <property type="match status" value="1"/>
</dbReference>
<dbReference type="GO" id="GO:0009052">
    <property type="term" value="P:pentose-phosphate shunt, non-oxidative branch"/>
    <property type="evidence" value="ECO:0007669"/>
    <property type="project" value="UniProtKB-UniRule"/>
</dbReference>
<sequence length="236" mass="25231">MQETLSAADRAKKAAGEKVAAMVEPGMRLGLGTGSTAAWAIRALGRRVREEGLRVVGVPTSYAAEQLARAEGIPLVTLADVEALDLAFDGADEVSPELNLIKGRGAAHTREKVVASLARRFVVLVDESKLVDRLGTRWPVPIEVLPMAAEPVLRQLRRMGAEPVLRMGKCKDGPVVTDQGFWVIDARFPGGIDDPHALAVTLSTMPGVLDHGLFLGLATDVLVGQADGQVRHIRRP</sequence>
<keyword evidence="6" id="KW-1185">Reference proteome</keyword>
<comment type="function">
    <text evidence="4">Catalyzes the reversible conversion of ribose-5-phosphate to ribulose 5-phosphate.</text>
</comment>
<dbReference type="HAMAP" id="MF_00170">
    <property type="entry name" value="Rib_5P_isom_A"/>
    <property type="match status" value="1"/>
</dbReference>
<dbReference type="Gene3D" id="3.30.70.260">
    <property type="match status" value="1"/>
</dbReference>
<evidence type="ECO:0000256" key="4">
    <source>
        <dbReference type="HAMAP-Rule" id="MF_00170"/>
    </source>
</evidence>
<comment type="pathway">
    <text evidence="4">Carbohydrate degradation; pentose phosphate pathway; D-ribose 5-phosphate from D-ribulose 5-phosphate (non-oxidative stage): step 1/1.</text>
</comment>
<gene>
    <name evidence="4" type="primary">rpiA</name>
    <name evidence="5" type="ordered locus">Rmar_0458</name>
</gene>
<dbReference type="CDD" id="cd01398">
    <property type="entry name" value="RPI_A"/>
    <property type="match status" value="1"/>
</dbReference>
<dbReference type="GO" id="GO:0006014">
    <property type="term" value="P:D-ribose metabolic process"/>
    <property type="evidence" value="ECO:0007669"/>
    <property type="project" value="TreeGrafter"/>
</dbReference>
<accession>D0MER0</accession>
<dbReference type="GO" id="GO:0004751">
    <property type="term" value="F:ribose-5-phosphate isomerase activity"/>
    <property type="evidence" value="ECO:0007669"/>
    <property type="project" value="UniProtKB-UniRule"/>
</dbReference>
<reference evidence="5 6" key="1">
    <citation type="journal article" date="2009" name="Stand. Genomic Sci.">
        <title>Complete genome sequence of Rhodothermus marinus type strain (R-10).</title>
        <authorList>
            <person name="Nolan M."/>
            <person name="Tindall B.J."/>
            <person name="Pomrenke H."/>
            <person name="Lapidus A."/>
            <person name="Copeland A."/>
            <person name="Glavina Del Rio T."/>
            <person name="Lucas S."/>
            <person name="Chen F."/>
            <person name="Tice H."/>
            <person name="Cheng J.F."/>
            <person name="Saunders E."/>
            <person name="Han C."/>
            <person name="Bruce D."/>
            <person name="Goodwin L."/>
            <person name="Chain P."/>
            <person name="Pitluck S."/>
            <person name="Ovchinikova G."/>
            <person name="Pati A."/>
            <person name="Ivanova N."/>
            <person name="Mavromatis K."/>
            <person name="Chen A."/>
            <person name="Palaniappan K."/>
            <person name="Land M."/>
            <person name="Hauser L."/>
            <person name="Chang Y.J."/>
            <person name="Jeffries C.D."/>
            <person name="Brettin T."/>
            <person name="Goker M."/>
            <person name="Bristow J."/>
            <person name="Eisen J.A."/>
            <person name="Markowitz V."/>
            <person name="Hugenholtz P."/>
            <person name="Kyrpides N.C."/>
            <person name="Klenk H.P."/>
            <person name="Detter J.C."/>
        </authorList>
    </citation>
    <scope>NUCLEOTIDE SEQUENCE [LARGE SCALE GENOMIC DNA]</scope>
    <source>
        <strain evidence="6">ATCC 43812 / DSM 4252 / R-10</strain>
    </source>
</reference>
<organism evidence="5 6">
    <name type="scientific">Rhodothermus marinus (strain ATCC 43812 / DSM 4252 / R-10)</name>
    <name type="common">Rhodothermus obamensis</name>
    <dbReference type="NCBI Taxonomy" id="518766"/>
    <lineage>
        <taxon>Bacteria</taxon>
        <taxon>Pseudomonadati</taxon>
        <taxon>Rhodothermota</taxon>
        <taxon>Rhodothermia</taxon>
        <taxon>Rhodothermales</taxon>
        <taxon>Rhodothermaceae</taxon>
        <taxon>Rhodothermus</taxon>
    </lineage>
</organism>
<dbReference type="AlphaFoldDB" id="D0MER0"/>
<dbReference type="HOGENOM" id="CLU_056590_1_1_10"/>
<feature type="binding site" evidence="4">
    <location>
        <position position="129"/>
    </location>
    <ligand>
        <name>substrate</name>
    </ligand>
</feature>
<dbReference type="eggNOG" id="COG0120">
    <property type="taxonomic scope" value="Bacteria"/>
</dbReference>
<dbReference type="SUPFAM" id="SSF75445">
    <property type="entry name" value="D-ribose-5-phosphate isomerase (RpiA), lid domain"/>
    <property type="match status" value="1"/>
</dbReference>
<keyword evidence="3 4" id="KW-0413">Isomerase</keyword>
<dbReference type="RefSeq" id="WP_012842972.1">
    <property type="nucleotide sequence ID" value="NC_013501.1"/>
</dbReference>
<feature type="binding site" evidence="4">
    <location>
        <begin position="102"/>
        <end position="105"/>
    </location>
    <ligand>
        <name>substrate</name>
    </ligand>
</feature>
<comment type="catalytic activity">
    <reaction evidence="1 4">
        <text>aldehydo-D-ribose 5-phosphate = D-ribulose 5-phosphate</text>
        <dbReference type="Rhea" id="RHEA:14657"/>
        <dbReference type="ChEBI" id="CHEBI:58121"/>
        <dbReference type="ChEBI" id="CHEBI:58273"/>
        <dbReference type="EC" id="5.3.1.6"/>
    </reaction>
</comment>
<dbReference type="InterPro" id="IPR037171">
    <property type="entry name" value="NagB/RpiA_transferase-like"/>
</dbReference>
<dbReference type="InterPro" id="IPR004788">
    <property type="entry name" value="Ribose5P_isomerase_type_A"/>
</dbReference>
<dbReference type="FunFam" id="3.30.70.260:FF:000018">
    <property type="entry name" value="Ribose-5-phosphate isomerase A"/>
    <property type="match status" value="1"/>
</dbReference>
<dbReference type="KEGG" id="rmr:Rmar_0458"/>
<feature type="binding site" evidence="4">
    <location>
        <begin position="89"/>
        <end position="92"/>
    </location>
    <ligand>
        <name>substrate</name>
    </ligand>
</feature>
<evidence type="ECO:0000313" key="5">
    <source>
        <dbReference type="EMBL" id="ACY47360.1"/>
    </source>
</evidence>
<evidence type="ECO:0000313" key="6">
    <source>
        <dbReference type="Proteomes" id="UP000002221"/>
    </source>
</evidence>
<dbReference type="NCBIfam" id="TIGR00021">
    <property type="entry name" value="rpiA"/>
    <property type="match status" value="1"/>
</dbReference>
<dbReference type="PANTHER" id="PTHR11934:SF0">
    <property type="entry name" value="RIBOSE-5-PHOSPHATE ISOMERASE"/>
    <property type="match status" value="1"/>
</dbReference>
<dbReference type="EMBL" id="CP001807">
    <property type="protein sequence ID" value="ACY47360.1"/>
    <property type="molecule type" value="Genomic_DNA"/>
</dbReference>
<proteinExistence type="inferred from homology"/>
<name>D0MER0_RHOM4</name>
<evidence type="ECO:0000256" key="1">
    <source>
        <dbReference type="ARBA" id="ARBA00001713"/>
    </source>
</evidence>
<dbReference type="Pfam" id="PF06026">
    <property type="entry name" value="Rib_5-P_isom_A"/>
    <property type="match status" value="1"/>
</dbReference>
<dbReference type="PANTHER" id="PTHR11934">
    <property type="entry name" value="RIBOSE-5-PHOSPHATE ISOMERASE"/>
    <property type="match status" value="1"/>
</dbReference>
<feature type="active site" description="Proton acceptor" evidence="4">
    <location>
        <position position="111"/>
    </location>
</feature>
<dbReference type="STRING" id="518766.Rmar_0458"/>
<dbReference type="EC" id="5.3.1.6" evidence="4"/>
<dbReference type="Proteomes" id="UP000002221">
    <property type="component" value="Chromosome"/>
</dbReference>
<dbReference type="InterPro" id="IPR020672">
    <property type="entry name" value="Ribose5P_isomerase_typA_subgr"/>
</dbReference>
<evidence type="ECO:0000256" key="2">
    <source>
        <dbReference type="ARBA" id="ARBA00008088"/>
    </source>
</evidence>
<dbReference type="SUPFAM" id="SSF100950">
    <property type="entry name" value="NagB/RpiA/CoA transferase-like"/>
    <property type="match status" value="1"/>
</dbReference>
<dbReference type="UniPathway" id="UPA00115">
    <property type="reaction ID" value="UER00412"/>
</dbReference>
<protein>
    <recommendedName>
        <fullName evidence="4">Ribose-5-phosphate isomerase A</fullName>
        <ecNumber evidence="4">5.3.1.6</ecNumber>
    </recommendedName>
    <alternativeName>
        <fullName evidence="4">Phosphoriboisomerase A</fullName>
        <shortName evidence="4">PRI</shortName>
    </alternativeName>
</protein>
<dbReference type="FunFam" id="3.40.50.1360:FF:000001">
    <property type="entry name" value="Ribose-5-phosphate isomerase A"/>
    <property type="match status" value="1"/>
</dbReference>
<comment type="subunit">
    <text evidence="4">Homodimer.</text>
</comment>
<dbReference type="GO" id="GO:0005829">
    <property type="term" value="C:cytosol"/>
    <property type="evidence" value="ECO:0007669"/>
    <property type="project" value="TreeGrafter"/>
</dbReference>